<gene>
    <name evidence="2" type="ORF">IE877_06810</name>
</gene>
<feature type="chain" id="PRO_5047130999" description="PEP-CTERM sorting domain-containing protein" evidence="1">
    <location>
        <begin position="26"/>
        <end position="259"/>
    </location>
</feature>
<feature type="signal peptide" evidence="1">
    <location>
        <begin position="1"/>
        <end position="25"/>
    </location>
</feature>
<reference evidence="2 3" key="1">
    <citation type="submission" date="2020-09" db="EMBL/GenBank/DDBJ databases">
        <title>Methylomonas albis sp. nov. and Methylomonas fluvii sp. nov.: Two cold-adapted methanotrophs from the River Elbe and an amended description of Methylovulum psychrotolerans strain Eb1.</title>
        <authorList>
            <person name="Bussmann I.K."/>
            <person name="Klings K.-W."/>
            <person name="Warnstedt J."/>
            <person name="Hoppert M."/>
            <person name="Saborowski A."/>
            <person name="Horn F."/>
            <person name="Liebner S."/>
        </authorList>
    </citation>
    <scope>NUCLEOTIDE SEQUENCE [LARGE SCALE GENOMIC DNA]</scope>
    <source>
        <strain evidence="2 3">EbA</strain>
    </source>
</reference>
<evidence type="ECO:0000313" key="3">
    <source>
        <dbReference type="Proteomes" id="UP000652176"/>
    </source>
</evidence>
<evidence type="ECO:0008006" key="4">
    <source>
        <dbReference type="Google" id="ProtNLM"/>
    </source>
</evidence>
<keyword evidence="1" id="KW-0732">Signal</keyword>
<name>A0ABR9CXX9_9GAMM</name>
<dbReference type="Proteomes" id="UP000652176">
    <property type="component" value="Unassembled WGS sequence"/>
</dbReference>
<keyword evidence="3" id="KW-1185">Reference proteome</keyword>
<organism evidence="2 3">
    <name type="scientific">Methylomonas albis</name>
    <dbReference type="NCBI Taxonomy" id="1854563"/>
    <lineage>
        <taxon>Bacteria</taxon>
        <taxon>Pseudomonadati</taxon>
        <taxon>Pseudomonadota</taxon>
        <taxon>Gammaproteobacteria</taxon>
        <taxon>Methylococcales</taxon>
        <taxon>Methylococcaceae</taxon>
        <taxon>Methylomonas</taxon>
    </lineage>
</organism>
<protein>
    <recommendedName>
        <fullName evidence="4">PEP-CTERM sorting domain-containing protein</fullName>
    </recommendedName>
</protein>
<evidence type="ECO:0000313" key="2">
    <source>
        <dbReference type="EMBL" id="MBD9355590.1"/>
    </source>
</evidence>
<accession>A0ABR9CXX9</accession>
<proteinExistence type="predicted"/>
<dbReference type="RefSeq" id="WP_192373950.1">
    <property type="nucleotide sequence ID" value="NZ_CAJHIV010000001.1"/>
</dbReference>
<dbReference type="EMBL" id="JACXSS010000001">
    <property type="protein sequence ID" value="MBD9355590.1"/>
    <property type="molecule type" value="Genomic_DNA"/>
</dbReference>
<comment type="caution">
    <text evidence="2">The sequence shown here is derived from an EMBL/GenBank/DDBJ whole genome shotgun (WGS) entry which is preliminary data.</text>
</comment>
<sequence length="259" mass="26101">MTQFKKLAIAGAISAAMMGAPSAEASVVYNLNTGLANGDAVGPWSDGTNTSPTGYTGHLPATWLDNIQTNNQTDTVSTAGLLAAAPSTTLKVESLSNRWNPANSWGNALDFGLITLSSVSNLTITVAADASLSSNFKPGFTLFSGWDTSATSNKHGSWNVALPAVPVNPRGTTGLTYLGQASSAVGGGTATYTFTNLAAGNYSLWIGGAGLGTSTTGGQTYVATLSTSPVPVPGAVWLFGSAMAGLIGFGGRRKAAVTA</sequence>
<evidence type="ECO:0000256" key="1">
    <source>
        <dbReference type="SAM" id="SignalP"/>
    </source>
</evidence>